<keyword evidence="2" id="KW-1185">Reference proteome</keyword>
<comment type="caution">
    <text evidence="1">The sequence shown here is derived from an EMBL/GenBank/DDBJ whole genome shotgun (WGS) entry which is preliminary data.</text>
</comment>
<evidence type="ECO:0000313" key="2">
    <source>
        <dbReference type="Proteomes" id="UP001642360"/>
    </source>
</evidence>
<feature type="non-terminal residue" evidence="1">
    <location>
        <position position="1"/>
    </location>
</feature>
<dbReference type="AlphaFoldDB" id="A0ABC8URC1"/>
<reference evidence="1 2" key="1">
    <citation type="submission" date="2024-02" db="EMBL/GenBank/DDBJ databases">
        <authorList>
            <person name="Vignale AGUSTIN F."/>
            <person name="Sosa J E."/>
            <person name="Modenutti C."/>
        </authorList>
    </citation>
    <scope>NUCLEOTIDE SEQUENCE [LARGE SCALE GENOMIC DNA]</scope>
</reference>
<proteinExistence type="predicted"/>
<sequence length="183" mass="21737">VTEMNDSRLRRLLWFPKILTLQNFNIVEMMKNPCYCLVLIKAIETLFGLLRVVVQYRARVDFSIPVESFLDPPAVCFRPDRKDPFSKFHKYGLMFRCYDLVRQKVSPIPFGEKTVRLTFDVVSSRIWSRSYQWLDKIERKLWKSAVVLLWLWRRKAPRVLLVGYSKKTVSASERLFPATIYGH</sequence>
<dbReference type="Proteomes" id="UP001642360">
    <property type="component" value="Unassembled WGS sequence"/>
</dbReference>
<accession>A0ABC8URC1</accession>
<dbReference type="EMBL" id="CAUOFW020008706">
    <property type="protein sequence ID" value="CAK9183620.1"/>
    <property type="molecule type" value="Genomic_DNA"/>
</dbReference>
<organism evidence="1 2">
    <name type="scientific">Ilex paraguariensis</name>
    <name type="common">yerba mate</name>
    <dbReference type="NCBI Taxonomy" id="185542"/>
    <lineage>
        <taxon>Eukaryota</taxon>
        <taxon>Viridiplantae</taxon>
        <taxon>Streptophyta</taxon>
        <taxon>Embryophyta</taxon>
        <taxon>Tracheophyta</taxon>
        <taxon>Spermatophyta</taxon>
        <taxon>Magnoliopsida</taxon>
        <taxon>eudicotyledons</taxon>
        <taxon>Gunneridae</taxon>
        <taxon>Pentapetalae</taxon>
        <taxon>asterids</taxon>
        <taxon>campanulids</taxon>
        <taxon>Aquifoliales</taxon>
        <taxon>Aquifoliaceae</taxon>
        <taxon>Ilex</taxon>
    </lineage>
</organism>
<protein>
    <submittedName>
        <fullName evidence="1">Uncharacterized protein</fullName>
    </submittedName>
</protein>
<name>A0ABC8URC1_9AQUA</name>
<evidence type="ECO:0000313" key="1">
    <source>
        <dbReference type="EMBL" id="CAK9183620.1"/>
    </source>
</evidence>
<gene>
    <name evidence="1" type="ORF">ILEXP_LOCUS53899</name>
</gene>